<organism evidence="5 6">
    <name type="scientific">Diploscapter pachys</name>
    <dbReference type="NCBI Taxonomy" id="2018661"/>
    <lineage>
        <taxon>Eukaryota</taxon>
        <taxon>Metazoa</taxon>
        <taxon>Ecdysozoa</taxon>
        <taxon>Nematoda</taxon>
        <taxon>Chromadorea</taxon>
        <taxon>Rhabditida</taxon>
        <taxon>Rhabditina</taxon>
        <taxon>Rhabditomorpha</taxon>
        <taxon>Rhabditoidea</taxon>
        <taxon>Rhabditidae</taxon>
        <taxon>Diploscapter</taxon>
    </lineage>
</organism>
<sequence length="178" mass="20543">MSHPSWVMISMLTELLTSQSGGMGKPSGECANDTEIISALPSQPYNTHYLPSHPTHVRVDMWVQAVTAVSELTQDFEIDLYINEFWEDPNMAFDYMNPCRHNISFDNDMLTKLWIPNTCFINSKTAKIHESPFKNVFLMVFSNGTLWTNYRMKLTGPCDMHLEKFPFDKQRCSLTFES</sequence>
<dbReference type="PRINTS" id="PR00252">
    <property type="entry name" value="NRIONCHANNEL"/>
</dbReference>
<dbReference type="STRING" id="2018661.A0A2A2JLN3"/>
<dbReference type="AlphaFoldDB" id="A0A2A2JLN3"/>
<gene>
    <name evidence="5" type="ORF">WR25_20395</name>
</gene>
<evidence type="ECO:0000259" key="4">
    <source>
        <dbReference type="Pfam" id="PF02931"/>
    </source>
</evidence>
<dbReference type="GO" id="GO:0004888">
    <property type="term" value="F:transmembrane signaling receptor activity"/>
    <property type="evidence" value="ECO:0007669"/>
    <property type="project" value="InterPro"/>
</dbReference>
<feature type="signal peptide" evidence="3">
    <location>
        <begin position="1"/>
        <end position="18"/>
    </location>
</feature>
<dbReference type="Pfam" id="PF02931">
    <property type="entry name" value="Neur_chan_LBD"/>
    <property type="match status" value="1"/>
</dbReference>
<keyword evidence="2" id="KW-0472">Membrane</keyword>
<dbReference type="InterPro" id="IPR036734">
    <property type="entry name" value="Neur_chan_lig-bd_sf"/>
</dbReference>
<dbReference type="PROSITE" id="PS00236">
    <property type="entry name" value="NEUROTR_ION_CHANNEL"/>
    <property type="match status" value="1"/>
</dbReference>
<keyword evidence="3" id="KW-0407">Ion channel</keyword>
<evidence type="ECO:0000256" key="1">
    <source>
        <dbReference type="ARBA" id="ARBA00004141"/>
    </source>
</evidence>
<evidence type="ECO:0000256" key="2">
    <source>
        <dbReference type="ARBA" id="ARBA00023136"/>
    </source>
</evidence>
<keyword evidence="6" id="KW-1185">Reference proteome</keyword>
<evidence type="ECO:0000313" key="5">
    <source>
        <dbReference type="EMBL" id="PAV62660.1"/>
    </source>
</evidence>
<keyword evidence="3" id="KW-0813">Transport</keyword>
<accession>A0A2A2JLN3</accession>
<name>A0A2A2JLN3_9BILA</name>
<comment type="similarity">
    <text evidence="3">Belongs to the ligand-gated ion channel (TC 1.A.9) family.</text>
</comment>
<feature type="chain" id="PRO_5022263238" description="Neurotransmitter-gated ion-channel ligand-binding domain-containing protein" evidence="3">
    <location>
        <begin position="19"/>
        <end position="178"/>
    </location>
</feature>
<dbReference type="OrthoDB" id="442503at2759"/>
<dbReference type="GO" id="GO:0016020">
    <property type="term" value="C:membrane"/>
    <property type="evidence" value="ECO:0007669"/>
    <property type="project" value="UniProtKB-SubCell"/>
</dbReference>
<dbReference type="InterPro" id="IPR018000">
    <property type="entry name" value="Neurotransmitter_ion_chnl_CS"/>
</dbReference>
<dbReference type="CDD" id="cd18990">
    <property type="entry name" value="LGIC_ECD_GABAAR"/>
    <property type="match status" value="1"/>
</dbReference>
<reference evidence="5 6" key="1">
    <citation type="journal article" date="2017" name="Curr. Biol.">
        <title>Genome architecture and evolution of a unichromosomal asexual nematode.</title>
        <authorList>
            <person name="Fradin H."/>
            <person name="Zegar C."/>
            <person name="Gutwein M."/>
            <person name="Lucas J."/>
            <person name="Kovtun M."/>
            <person name="Corcoran D."/>
            <person name="Baugh L.R."/>
            <person name="Kiontke K."/>
            <person name="Gunsalus K."/>
            <person name="Fitch D.H."/>
            <person name="Piano F."/>
        </authorList>
    </citation>
    <scope>NUCLEOTIDE SEQUENCE [LARGE SCALE GENOMIC DNA]</scope>
    <source>
        <strain evidence="5">PF1309</strain>
    </source>
</reference>
<feature type="domain" description="Neurotransmitter-gated ion-channel ligand-binding" evidence="4">
    <location>
        <begin position="35"/>
        <end position="178"/>
    </location>
</feature>
<keyword evidence="3" id="KW-0732">Signal</keyword>
<comment type="subcellular location">
    <subcellularLocation>
        <location evidence="1">Membrane</location>
        <topology evidence="1">Multi-pass membrane protein</topology>
    </subcellularLocation>
</comment>
<evidence type="ECO:0000256" key="3">
    <source>
        <dbReference type="RuleBase" id="RU000687"/>
    </source>
</evidence>
<dbReference type="GO" id="GO:0005230">
    <property type="term" value="F:extracellular ligand-gated monoatomic ion channel activity"/>
    <property type="evidence" value="ECO:0007669"/>
    <property type="project" value="InterPro"/>
</dbReference>
<keyword evidence="3" id="KW-0406">Ion transport</keyword>
<protein>
    <recommendedName>
        <fullName evidence="4">Neurotransmitter-gated ion-channel ligand-binding domain-containing protein</fullName>
    </recommendedName>
</protein>
<dbReference type="Gene3D" id="2.70.170.10">
    <property type="entry name" value="Neurotransmitter-gated ion-channel ligand-binding domain"/>
    <property type="match status" value="1"/>
</dbReference>
<dbReference type="InterPro" id="IPR006201">
    <property type="entry name" value="Neur_channel"/>
</dbReference>
<dbReference type="PANTHER" id="PTHR18945">
    <property type="entry name" value="NEUROTRANSMITTER GATED ION CHANNEL"/>
    <property type="match status" value="1"/>
</dbReference>
<dbReference type="SUPFAM" id="SSF63712">
    <property type="entry name" value="Nicotinic receptor ligand binding domain-like"/>
    <property type="match status" value="1"/>
</dbReference>
<proteinExistence type="inferred from homology"/>
<evidence type="ECO:0000313" key="6">
    <source>
        <dbReference type="Proteomes" id="UP000218231"/>
    </source>
</evidence>
<dbReference type="EMBL" id="LIAE01010351">
    <property type="protein sequence ID" value="PAV62660.1"/>
    <property type="molecule type" value="Genomic_DNA"/>
</dbReference>
<dbReference type="InterPro" id="IPR006202">
    <property type="entry name" value="Neur_chan_lig-bd"/>
</dbReference>
<comment type="caution">
    <text evidence="5">The sequence shown here is derived from an EMBL/GenBank/DDBJ whole genome shotgun (WGS) entry which is preliminary data.</text>
</comment>
<dbReference type="Proteomes" id="UP000218231">
    <property type="component" value="Unassembled WGS sequence"/>
</dbReference>